<gene>
    <name evidence="2" type="ORF">NCTC13098_03214</name>
</gene>
<organism evidence="2 3">
    <name type="scientific">Raoultella terrigena</name>
    <name type="common">Klebsiella terrigena</name>
    <dbReference type="NCBI Taxonomy" id="577"/>
    <lineage>
        <taxon>Bacteria</taxon>
        <taxon>Pseudomonadati</taxon>
        <taxon>Pseudomonadota</taxon>
        <taxon>Gammaproteobacteria</taxon>
        <taxon>Enterobacterales</taxon>
        <taxon>Enterobacteriaceae</taxon>
        <taxon>Klebsiella/Raoultella group</taxon>
        <taxon>Raoultella</taxon>
    </lineage>
</organism>
<keyword evidence="1" id="KW-0812">Transmembrane</keyword>
<keyword evidence="1" id="KW-1133">Transmembrane helix</keyword>
<dbReference type="Proteomes" id="UP000274346">
    <property type="component" value="Chromosome"/>
</dbReference>
<reference evidence="2 3" key="1">
    <citation type="submission" date="2018-12" db="EMBL/GenBank/DDBJ databases">
        <authorList>
            <consortium name="Pathogen Informatics"/>
        </authorList>
    </citation>
    <scope>NUCLEOTIDE SEQUENCE [LARGE SCALE GENOMIC DNA]</scope>
    <source>
        <strain evidence="2 3">NCTC13098</strain>
    </source>
</reference>
<sequence>MDEQRGSGRGMFFTAWRLLFVLLSFCIGLFLTIWGGKLLSLGGSAWYLLAGLAYIVIAVGYLIRSKYVLPFAFLPSF</sequence>
<protein>
    <recommendedName>
        <fullName evidence="4">Quinate/shikimate dehydrogenase (Quinone)</fullName>
    </recommendedName>
</protein>
<evidence type="ECO:0008006" key="4">
    <source>
        <dbReference type="Google" id="ProtNLM"/>
    </source>
</evidence>
<feature type="transmembrane region" description="Helical" evidence="1">
    <location>
        <begin position="12"/>
        <end position="33"/>
    </location>
</feature>
<dbReference type="KEGG" id="rtg:NCTC13098_03214"/>
<keyword evidence="1" id="KW-0472">Membrane</keyword>
<evidence type="ECO:0000313" key="3">
    <source>
        <dbReference type="Proteomes" id="UP000274346"/>
    </source>
</evidence>
<dbReference type="AlphaFoldDB" id="A0A3P8M218"/>
<proteinExistence type="predicted"/>
<evidence type="ECO:0000256" key="1">
    <source>
        <dbReference type="SAM" id="Phobius"/>
    </source>
</evidence>
<feature type="transmembrane region" description="Helical" evidence="1">
    <location>
        <begin position="45"/>
        <end position="63"/>
    </location>
</feature>
<evidence type="ECO:0000313" key="2">
    <source>
        <dbReference type="EMBL" id="VDR26856.1"/>
    </source>
</evidence>
<dbReference type="EMBL" id="LR131271">
    <property type="protein sequence ID" value="VDR26856.1"/>
    <property type="molecule type" value="Genomic_DNA"/>
</dbReference>
<name>A0A3P8M218_RAOTE</name>
<accession>A0A3P8M218</accession>